<evidence type="ECO:0000259" key="5">
    <source>
        <dbReference type="Pfam" id="PF00278"/>
    </source>
</evidence>
<dbReference type="PATRIC" id="fig|1345697.3.peg.349"/>
<evidence type="ECO:0000256" key="4">
    <source>
        <dbReference type="RuleBase" id="RU003737"/>
    </source>
</evidence>
<reference evidence="7 8" key="1">
    <citation type="journal article" date="2014" name="Genome Announc.">
        <title>Complete Genome Sequence of the Thermophilic Polychlorinated Biphenyl Degrader Geobacillus sp. Strain JF8 (NBRC 109937).</title>
        <authorList>
            <person name="Shintani M."/>
            <person name="Ohtsubo Y."/>
            <person name="Fukuda K."/>
            <person name="Hosoyama A."/>
            <person name="Ohji S."/>
            <person name="Yamazoe A."/>
            <person name="Fujita N."/>
            <person name="Nagata Y."/>
            <person name="Tsuda M."/>
            <person name="Hatta T."/>
            <person name="Kimbara K."/>
        </authorList>
    </citation>
    <scope>NUCLEOTIDE SEQUENCE [LARGE SCALE GENOMIC DNA]</scope>
    <source>
        <strain evidence="7 8">JF8</strain>
    </source>
</reference>
<dbReference type="GO" id="GO:0009089">
    <property type="term" value="P:lysine biosynthetic process via diaminopimelate"/>
    <property type="evidence" value="ECO:0007669"/>
    <property type="project" value="TreeGrafter"/>
</dbReference>
<keyword evidence="8" id="KW-1185">Reference proteome</keyword>
<dbReference type="PRINTS" id="PR01179">
    <property type="entry name" value="ODADCRBXLASE"/>
</dbReference>
<dbReference type="PANTHER" id="PTHR43727">
    <property type="entry name" value="DIAMINOPIMELATE DECARBOXYLASE"/>
    <property type="match status" value="1"/>
</dbReference>
<feature type="active site" description="Proton donor" evidence="3">
    <location>
        <position position="348"/>
    </location>
</feature>
<dbReference type="InterPro" id="IPR002433">
    <property type="entry name" value="Orn_de-COase"/>
</dbReference>
<gene>
    <name evidence="7" type="ORF">M493_02155</name>
</gene>
<dbReference type="Gene3D" id="2.40.37.10">
    <property type="entry name" value="Lyase, Ornithine Decarboxylase, Chain A, domain 1"/>
    <property type="match status" value="1"/>
</dbReference>
<dbReference type="SUPFAM" id="SSF51419">
    <property type="entry name" value="PLP-binding barrel"/>
    <property type="match status" value="1"/>
</dbReference>
<dbReference type="RefSeq" id="WP_020958576.1">
    <property type="nucleotide sequence ID" value="NC_022080.4"/>
</dbReference>
<sequence length="401" mass="45377">MERLSDVIQVITDHKTKQQAPLCAYVYDLEGLRAHTARLSAPLPPSVRLFYAVKANADPRVLQAIQPHVAGFEVASGGELQKVRRLFADTPVIFGGPGKTDEELIAATEARVALIHVESIWELQRLHWIAAERQTTARVLLRVNLRQTAPGATLHMAGKPTQFGLDEWHIGEAIRTALALPSIDLQGFHFHAMSNHTDEQAHLAFIETCLSFVRQTEKTYGRPFSFVNVGGGVGVHYNDPDRQFRWDWFAKELHLLLRRHASPHWTVIFELGRLIAAHNGYYAAEVLDLKNNYGTYFAILRGGIHHLRLPAAWKMNHPFLIIPINEWRYPFDRPSLFGERVTLAGELCTPNDILARDVPCARLRVGDIVLFRYAGAYGWDISHHDFLSHPHPDFIYLDSSS</sequence>
<dbReference type="InterPro" id="IPR029066">
    <property type="entry name" value="PLP-binding_barrel"/>
</dbReference>
<dbReference type="InterPro" id="IPR022643">
    <property type="entry name" value="De-COase2_C"/>
</dbReference>
<evidence type="ECO:0000259" key="6">
    <source>
        <dbReference type="Pfam" id="PF02784"/>
    </source>
</evidence>
<dbReference type="InterPro" id="IPR009006">
    <property type="entry name" value="Ala_racemase/Decarboxylase_C"/>
</dbReference>
<evidence type="ECO:0000256" key="3">
    <source>
        <dbReference type="PIRSR" id="PIRSR600183-50"/>
    </source>
</evidence>
<evidence type="ECO:0000313" key="8">
    <source>
        <dbReference type="Proteomes" id="UP000015500"/>
    </source>
</evidence>
<dbReference type="GO" id="GO:0006596">
    <property type="term" value="P:polyamine biosynthetic process"/>
    <property type="evidence" value="ECO:0007669"/>
    <property type="project" value="InterPro"/>
</dbReference>
<accession>S5Z994</accession>
<dbReference type="HOGENOM" id="CLU_026444_0_3_9"/>
<dbReference type="KEGG" id="gjf:M493_02155"/>
<dbReference type="Proteomes" id="UP000015500">
    <property type="component" value="Chromosome"/>
</dbReference>
<dbReference type="Pfam" id="PF00278">
    <property type="entry name" value="Orn_DAP_Arg_deC"/>
    <property type="match status" value="1"/>
</dbReference>
<dbReference type="CDD" id="cd06843">
    <property type="entry name" value="PLPDE_III_PvsE_like"/>
    <property type="match status" value="1"/>
</dbReference>
<proteinExistence type="inferred from homology"/>
<feature type="domain" description="Orn/DAP/Arg decarboxylase 2 C-terminal" evidence="5">
    <location>
        <begin position="25"/>
        <end position="375"/>
    </location>
</feature>
<comment type="similarity">
    <text evidence="4">Belongs to the Orn/Lys/Arg decarboxylase class-II family.</text>
</comment>
<dbReference type="Pfam" id="PF02784">
    <property type="entry name" value="Orn_Arg_deC_N"/>
    <property type="match status" value="1"/>
</dbReference>
<dbReference type="EMBL" id="CP006254">
    <property type="protein sequence ID" value="AGT30765.1"/>
    <property type="molecule type" value="Genomic_DNA"/>
</dbReference>
<dbReference type="OrthoDB" id="9802241at2"/>
<feature type="modified residue" description="N6-(pyridoxal phosphate)lysine" evidence="3">
    <location>
        <position position="54"/>
    </location>
</feature>
<evidence type="ECO:0000313" key="7">
    <source>
        <dbReference type="EMBL" id="AGT30765.1"/>
    </source>
</evidence>
<dbReference type="GO" id="GO:0008836">
    <property type="term" value="F:diaminopimelate decarboxylase activity"/>
    <property type="evidence" value="ECO:0007669"/>
    <property type="project" value="TreeGrafter"/>
</dbReference>
<dbReference type="PRINTS" id="PR01182">
    <property type="entry name" value="ORNDCRBXLASE"/>
</dbReference>
<dbReference type="InterPro" id="IPR022644">
    <property type="entry name" value="De-COase2_N"/>
</dbReference>
<evidence type="ECO:0000256" key="2">
    <source>
        <dbReference type="ARBA" id="ARBA00022898"/>
    </source>
</evidence>
<dbReference type="STRING" id="1921421.M493_02155"/>
<dbReference type="PANTHER" id="PTHR43727:SF2">
    <property type="entry name" value="GROUP IV DECARBOXYLASE"/>
    <property type="match status" value="1"/>
</dbReference>
<organism evidence="7 8">
    <name type="scientific">Geobacillus genomosp. 3</name>
    <dbReference type="NCBI Taxonomy" id="1921421"/>
    <lineage>
        <taxon>Bacteria</taxon>
        <taxon>Bacillati</taxon>
        <taxon>Bacillota</taxon>
        <taxon>Bacilli</taxon>
        <taxon>Bacillales</taxon>
        <taxon>Anoxybacillaceae</taxon>
        <taxon>Geobacillus</taxon>
    </lineage>
</organism>
<evidence type="ECO:0000256" key="1">
    <source>
        <dbReference type="ARBA" id="ARBA00001933"/>
    </source>
</evidence>
<feature type="domain" description="Orn/DAP/Arg decarboxylase 2 N-terminal" evidence="6">
    <location>
        <begin position="34"/>
        <end position="277"/>
    </location>
</feature>
<name>S5Z994_GEOG3</name>
<comment type="cofactor">
    <cofactor evidence="1 3">
        <name>pyridoxal 5'-phosphate</name>
        <dbReference type="ChEBI" id="CHEBI:597326"/>
    </cofactor>
</comment>
<dbReference type="Gene3D" id="3.20.20.10">
    <property type="entry name" value="Alanine racemase"/>
    <property type="match status" value="1"/>
</dbReference>
<keyword evidence="2 3" id="KW-0663">Pyridoxal phosphate</keyword>
<dbReference type="AlphaFoldDB" id="S5Z994"/>
<dbReference type="InterPro" id="IPR000183">
    <property type="entry name" value="Orn/DAP/Arg_de-COase"/>
</dbReference>
<protein>
    <submittedName>
        <fullName evidence="7">Diaminopimelate decarboxylase</fullName>
    </submittedName>
</protein>
<dbReference type="SUPFAM" id="SSF50621">
    <property type="entry name" value="Alanine racemase C-terminal domain-like"/>
    <property type="match status" value="1"/>
</dbReference>